<evidence type="ECO:0000256" key="1">
    <source>
        <dbReference type="SAM" id="MobiDB-lite"/>
    </source>
</evidence>
<dbReference type="InParanoid" id="A0A0Q9VZT8"/>
<name>A0A0Q9VZT8_DROVI</name>
<gene>
    <name evidence="2" type="primary">Dvir\GJ25699</name>
    <name evidence="2" type="ORF">Dvir_GJ25699</name>
</gene>
<accession>A0A0Q9VZT8</accession>
<organism evidence="2 3">
    <name type="scientific">Drosophila virilis</name>
    <name type="common">Fruit fly</name>
    <dbReference type="NCBI Taxonomy" id="7244"/>
    <lineage>
        <taxon>Eukaryota</taxon>
        <taxon>Metazoa</taxon>
        <taxon>Ecdysozoa</taxon>
        <taxon>Arthropoda</taxon>
        <taxon>Hexapoda</taxon>
        <taxon>Insecta</taxon>
        <taxon>Pterygota</taxon>
        <taxon>Neoptera</taxon>
        <taxon>Endopterygota</taxon>
        <taxon>Diptera</taxon>
        <taxon>Brachycera</taxon>
        <taxon>Muscomorpha</taxon>
        <taxon>Ephydroidea</taxon>
        <taxon>Drosophilidae</taxon>
        <taxon>Drosophila</taxon>
    </lineage>
</organism>
<proteinExistence type="predicted"/>
<feature type="region of interest" description="Disordered" evidence="1">
    <location>
        <begin position="128"/>
        <end position="149"/>
    </location>
</feature>
<protein>
    <submittedName>
        <fullName evidence="2">Uncharacterized protein</fullName>
    </submittedName>
</protein>
<evidence type="ECO:0000313" key="2">
    <source>
        <dbReference type="EMBL" id="KRF78253.1"/>
    </source>
</evidence>
<dbReference type="KEGG" id="dvi:26530469"/>
<dbReference type="OrthoDB" id="7912423at2759"/>
<dbReference type="Proteomes" id="UP000008792">
    <property type="component" value="Unassembled WGS sequence"/>
</dbReference>
<dbReference type="EMBL" id="CH940656">
    <property type="protein sequence ID" value="KRF78253.1"/>
    <property type="molecule type" value="Genomic_DNA"/>
</dbReference>
<evidence type="ECO:0000313" key="3">
    <source>
        <dbReference type="Proteomes" id="UP000008792"/>
    </source>
</evidence>
<dbReference type="AlphaFoldDB" id="A0A0Q9VZT8"/>
<sequence>MITNPICEPFTNLPVRVDIEKLAAEFKPKDKEKGVEKSKSPRDFLNIPDKNWVVLPMFKYHLDHLKPFLSLRTNPYMRCRYVKFLNNVPENYVNVTLFSSNIDNQPKPRRKSLNGQFYGVDYKLAPIPVSADPRSYAGSRSVKSKHTSK</sequence>
<reference evidence="2 3" key="1">
    <citation type="journal article" date="2007" name="Nature">
        <title>Evolution of genes and genomes on the Drosophila phylogeny.</title>
        <authorList>
            <consortium name="Drosophila 12 Genomes Consortium"/>
            <person name="Clark A.G."/>
            <person name="Eisen M.B."/>
            <person name="Smith D.R."/>
            <person name="Bergman C.M."/>
            <person name="Oliver B."/>
            <person name="Markow T.A."/>
            <person name="Kaufman T.C."/>
            <person name="Kellis M."/>
            <person name="Gelbart W."/>
            <person name="Iyer V.N."/>
            <person name="Pollard D.A."/>
            <person name="Sackton T.B."/>
            <person name="Larracuente A.M."/>
            <person name="Singh N.D."/>
            <person name="Abad J.P."/>
            <person name="Abt D.N."/>
            <person name="Adryan B."/>
            <person name="Aguade M."/>
            <person name="Akashi H."/>
            <person name="Anderson W.W."/>
            <person name="Aquadro C.F."/>
            <person name="Ardell D.H."/>
            <person name="Arguello R."/>
            <person name="Artieri C.G."/>
            <person name="Barbash D.A."/>
            <person name="Barker D."/>
            <person name="Barsanti P."/>
            <person name="Batterham P."/>
            <person name="Batzoglou S."/>
            <person name="Begun D."/>
            <person name="Bhutkar A."/>
            <person name="Blanco E."/>
            <person name="Bosak S.A."/>
            <person name="Bradley R.K."/>
            <person name="Brand A.D."/>
            <person name="Brent M.R."/>
            <person name="Brooks A.N."/>
            <person name="Brown R.H."/>
            <person name="Butlin R.K."/>
            <person name="Caggese C."/>
            <person name="Calvi B.R."/>
            <person name="Bernardo de Carvalho A."/>
            <person name="Caspi A."/>
            <person name="Castrezana S."/>
            <person name="Celniker S.E."/>
            <person name="Chang J.L."/>
            <person name="Chapple C."/>
            <person name="Chatterji S."/>
            <person name="Chinwalla A."/>
            <person name="Civetta A."/>
            <person name="Clifton S.W."/>
            <person name="Comeron J.M."/>
            <person name="Costello J.C."/>
            <person name="Coyne J.A."/>
            <person name="Daub J."/>
            <person name="David R.G."/>
            <person name="Delcher A.L."/>
            <person name="Delehaunty K."/>
            <person name="Do C.B."/>
            <person name="Ebling H."/>
            <person name="Edwards K."/>
            <person name="Eickbush T."/>
            <person name="Evans J.D."/>
            <person name="Filipski A."/>
            <person name="Findeiss S."/>
            <person name="Freyhult E."/>
            <person name="Fulton L."/>
            <person name="Fulton R."/>
            <person name="Garcia A.C."/>
            <person name="Gardiner A."/>
            <person name="Garfield D.A."/>
            <person name="Garvin B.E."/>
            <person name="Gibson G."/>
            <person name="Gilbert D."/>
            <person name="Gnerre S."/>
            <person name="Godfrey J."/>
            <person name="Good R."/>
            <person name="Gotea V."/>
            <person name="Gravely B."/>
            <person name="Greenberg A.J."/>
            <person name="Griffiths-Jones S."/>
            <person name="Gross S."/>
            <person name="Guigo R."/>
            <person name="Gustafson E.A."/>
            <person name="Haerty W."/>
            <person name="Hahn M.W."/>
            <person name="Halligan D.L."/>
            <person name="Halpern A.L."/>
            <person name="Halter G.M."/>
            <person name="Han M.V."/>
            <person name="Heger A."/>
            <person name="Hillier L."/>
            <person name="Hinrichs A.S."/>
            <person name="Holmes I."/>
            <person name="Hoskins R.A."/>
            <person name="Hubisz M.J."/>
            <person name="Hultmark D."/>
            <person name="Huntley M.A."/>
            <person name="Jaffe D.B."/>
            <person name="Jagadeeshan S."/>
            <person name="Jeck W.R."/>
            <person name="Johnson J."/>
            <person name="Jones C.D."/>
            <person name="Jordan W.C."/>
            <person name="Karpen G.H."/>
            <person name="Kataoka E."/>
            <person name="Keightley P.D."/>
            <person name="Kheradpour P."/>
            <person name="Kirkness E.F."/>
            <person name="Koerich L.B."/>
            <person name="Kristiansen K."/>
            <person name="Kudrna D."/>
            <person name="Kulathinal R.J."/>
            <person name="Kumar S."/>
            <person name="Kwok R."/>
            <person name="Lander E."/>
            <person name="Langley C.H."/>
            <person name="Lapoint R."/>
            <person name="Lazzaro B.P."/>
            <person name="Lee S.J."/>
            <person name="Levesque L."/>
            <person name="Li R."/>
            <person name="Lin C.F."/>
            <person name="Lin M.F."/>
            <person name="Lindblad-Toh K."/>
            <person name="Llopart A."/>
            <person name="Long M."/>
            <person name="Low L."/>
            <person name="Lozovsky E."/>
            <person name="Lu J."/>
            <person name="Luo M."/>
            <person name="Machado C.A."/>
            <person name="Makalowski W."/>
            <person name="Marzo M."/>
            <person name="Matsuda M."/>
            <person name="Matzkin L."/>
            <person name="McAllister B."/>
            <person name="McBride C.S."/>
            <person name="McKernan B."/>
            <person name="McKernan K."/>
            <person name="Mendez-Lago M."/>
            <person name="Minx P."/>
            <person name="Mollenhauer M.U."/>
            <person name="Montooth K."/>
            <person name="Mount S.M."/>
            <person name="Mu X."/>
            <person name="Myers E."/>
            <person name="Negre B."/>
            <person name="Newfeld S."/>
            <person name="Nielsen R."/>
            <person name="Noor M.A."/>
            <person name="O'Grady P."/>
            <person name="Pachter L."/>
            <person name="Papaceit M."/>
            <person name="Parisi M.J."/>
            <person name="Parisi M."/>
            <person name="Parts L."/>
            <person name="Pedersen J.S."/>
            <person name="Pesole G."/>
            <person name="Phillippy A.M."/>
            <person name="Ponting C.P."/>
            <person name="Pop M."/>
            <person name="Porcelli D."/>
            <person name="Powell J.R."/>
            <person name="Prohaska S."/>
            <person name="Pruitt K."/>
            <person name="Puig M."/>
            <person name="Quesneville H."/>
            <person name="Ram K.R."/>
            <person name="Rand D."/>
            <person name="Rasmussen M.D."/>
            <person name="Reed L.K."/>
            <person name="Reenan R."/>
            <person name="Reily A."/>
            <person name="Remington K.A."/>
            <person name="Rieger T.T."/>
            <person name="Ritchie M.G."/>
            <person name="Robin C."/>
            <person name="Rogers Y.H."/>
            <person name="Rohde C."/>
            <person name="Rozas J."/>
            <person name="Rubenfield M.J."/>
            <person name="Ruiz A."/>
            <person name="Russo S."/>
            <person name="Salzberg S.L."/>
            <person name="Sanchez-Gracia A."/>
            <person name="Saranga D.J."/>
            <person name="Sato H."/>
            <person name="Schaeffer S.W."/>
            <person name="Schatz M.C."/>
            <person name="Schlenke T."/>
            <person name="Schwartz R."/>
            <person name="Segarra C."/>
            <person name="Singh R.S."/>
            <person name="Sirot L."/>
            <person name="Sirota M."/>
            <person name="Sisneros N.B."/>
            <person name="Smith C.D."/>
            <person name="Smith T.F."/>
            <person name="Spieth J."/>
            <person name="Stage D.E."/>
            <person name="Stark A."/>
            <person name="Stephan W."/>
            <person name="Strausberg R.L."/>
            <person name="Strempel S."/>
            <person name="Sturgill D."/>
            <person name="Sutton G."/>
            <person name="Sutton G.G."/>
            <person name="Tao W."/>
            <person name="Teichmann S."/>
            <person name="Tobari Y.N."/>
            <person name="Tomimura Y."/>
            <person name="Tsolas J.M."/>
            <person name="Valente V.L."/>
            <person name="Venter E."/>
            <person name="Venter J.C."/>
            <person name="Vicario S."/>
            <person name="Vieira F.G."/>
            <person name="Vilella A.J."/>
            <person name="Villasante A."/>
            <person name="Walenz B."/>
            <person name="Wang J."/>
            <person name="Wasserman M."/>
            <person name="Watts T."/>
            <person name="Wilson D."/>
            <person name="Wilson R.K."/>
            <person name="Wing R.A."/>
            <person name="Wolfner M.F."/>
            <person name="Wong A."/>
            <person name="Wong G.K."/>
            <person name="Wu C.I."/>
            <person name="Wu G."/>
            <person name="Yamamoto D."/>
            <person name="Yang H.P."/>
            <person name="Yang S.P."/>
            <person name="Yorke J.A."/>
            <person name="Yoshida K."/>
            <person name="Zdobnov E."/>
            <person name="Zhang P."/>
            <person name="Zhang Y."/>
            <person name="Zimin A.V."/>
            <person name="Baldwin J."/>
            <person name="Abdouelleil A."/>
            <person name="Abdulkadir J."/>
            <person name="Abebe A."/>
            <person name="Abera B."/>
            <person name="Abreu J."/>
            <person name="Acer S.C."/>
            <person name="Aftuck L."/>
            <person name="Alexander A."/>
            <person name="An P."/>
            <person name="Anderson E."/>
            <person name="Anderson S."/>
            <person name="Arachi H."/>
            <person name="Azer M."/>
            <person name="Bachantsang P."/>
            <person name="Barry A."/>
            <person name="Bayul T."/>
            <person name="Berlin A."/>
            <person name="Bessette D."/>
            <person name="Bloom T."/>
            <person name="Blye J."/>
            <person name="Boguslavskiy L."/>
            <person name="Bonnet C."/>
            <person name="Boukhgalter B."/>
            <person name="Bourzgui I."/>
            <person name="Brown A."/>
            <person name="Cahill P."/>
            <person name="Channer S."/>
            <person name="Cheshatsang Y."/>
            <person name="Chuda L."/>
            <person name="Citroen M."/>
            <person name="Collymore A."/>
            <person name="Cooke P."/>
            <person name="Costello M."/>
            <person name="D'Aco K."/>
            <person name="Daza R."/>
            <person name="De Haan G."/>
            <person name="DeGray S."/>
            <person name="DeMaso C."/>
            <person name="Dhargay N."/>
            <person name="Dooley K."/>
            <person name="Dooley E."/>
            <person name="Doricent M."/>
            <person name="Dorje P."/>
            <person name="Dorjee K."/>
            <person name="Dupes A."/>
            <person name="Elong R."/>
            <person name="Falk J."/>
            <person name="Farina A."/>
            <person name="Faro S."/>
            <person name="Ferguson D."/>
            <person name="Fisher S."/>
            <person name="Foley C.D."/>
            <person name="Franke A."/>
            <person name="Friedrich D."/>
            <person name="Gadbois L."/>
            <person name="Gearin G."/>
            <person name="Gearin C.R."/>
            <person name="Giannoukos G."/>
            <person name="Goode T."/>
            <person name="Graham J."/>
            <person name="Grandbois E."/>
            <person name="Grewal S."/>
            <person name="Gyaltsen K."/>
            <person name="Hafez N."/>
            <person name="Hagos B."/>
            <person name="Hall J."/>
            <person name="Henson C."/>
            <person name="Hollinger A."/>
            <person name="Honan T."/>
            <person name="Huard M.D."/>
            <person name="Hughes L."/>
            <person name="Hurhula B."/>
            <person name="Husby M.E."/>
            <person name="Kamat A."/>
            <person name="Kanga B."/>
            <person name="Kashin S."/>
            <person name="Khazanovich D."/>
            <person name="Kisner P."/>
            <person name="Lance K."/>
            <person name="Lara M."/>
            <person name="Lee W."/>
            <person name="Lennon N."/>
            <person name="Letendre F."/>
            <person name="LeVine R."/>
            <person name="Lipovsky A."/>
            <person name="Liu X."/>
            <person name="Liu J."/>
            <person name="Liu S."/>
            <person name="Lokyitsang T."/>
            <person name="Lokyitsang Y."/>
            <person name="Lubonja R."/>
            <person name="Lui A."/>
            <person name="MacDonald P."/>
            <person name="Magnisalis V."/>
            <person name="Maru K."/>
            <person name="Matthews C."/>
            <person name="McCusker W."/>
            <person name="McDonough S."/>
            <person name="Mehta T."/>
            <person name="Meldrim J."/>
            <person name="Meneus L."/>
            <person name="Mihai O."/>
            <person name="Mihalev A."/>
            <person name="Mihova T."/>
            <person name="Mittelman R."/>
            <person name="Mlenga V."/>
            <person name="Montmayeur A."/>
            <person name="Mulrain L."/>
            <person name="Navidi A."/>
            <person name="Naylor J."/>
            <person name="Negash T."/>
            <person name="Nguyen T."/>
            <person name="Nguyen N."/>
            <person name="Nicol R."/>
            <person name="Norbu C."/>
            <person name="Norbu N."/>
            <person name="Novod N."/>
            <person name="O'Neill B."/>
            <person name="Osman S."/>
            <person name="Markiewicz E."/>
            <person name="Oyono O.L."/>
            <person name="Patti C."/>
            <person name="Phunkhang P."/>
            <person name="Pierre F."/>
            <person name="Priest M."/>
            <person name="Raghuraman S."/>
            <person name="Rege F."/>
            <person name="Reyes R."/>
            <person name="Rise C."/>
            <person name="Rogov P."/>
            <person name="Ross K."/>
            <person name="Ryan E."/>
            <person name="Settipalli S."/>
            <person name="Shea T."/>
            <person name="Sherpa N."/>
            <person name="Shi L."/>
            <person name="Shih D."/>
            <person name="Sparrow T."/>
            <person name="Spaulding J."/>
            <person name="Stalker J."/>
            <person name="Stange-Thomann N."/>
            <person name="Stavropoulos S."/>
            <person name="Stone C."/>
            <person name="Strader C."/>
            <person name="Tesfaye S."/>
            <person name="Thomson T."/>
            <person name="Thoulutsang Y."/>
            <person name="Thoulutsang D."/>
            <person name="Topham K."/>
            <person name="Topping I."/>
            <person name="Tsamla T."/>
            <person name="Vassiliev H."/>
            <person name="Vo A."/>
            <person name="Wangchuk T."/>
            <person name="Wangdi T."/>
            <person name="Weiand M."/>
            <person name="Wilkinson J."/>
            <person name="Wilson A."/>
            <person name="Yadav S."/>
            <person name="Young G."/>
            <person name="Yu Q."/>
            <person name="Zembek L."/>
            <person name="Zhong D."/>
            <person name="Zimmer A."/>
            <person name="Zwirko Z."/>
            <person name="Jaffe D.B."/>
            <person name="Alvarez P."/>
            <person name="Brockman W."/>
            <person name="Butler J."/>
            <person name="Chin C."/>
            <person name="Gnerre S."/>
            <person name="Grabherr M."/>
            <person name="Kleber M."/>
            <person name="Mauceli E."/>
            <person name="MacCallum I."/>
        </authorList>
    </citation>
    <scope>NUCLEOTIDE SEQUENCE [LARGE SCALE GENOMIC DNA]</scope>
    <source>
        <strain evidence="3">Tucson 15010-1051.87</strain>
    </source>
</reference>
<dbReference type="FunCoup" id="A0A0Q9VZT8">
    <property type="interactions" value="1"/>
</dbReference>
<keyword evidence="3" id="KW-1185">Reference proteome</keyword>